<proteinExistence type="predicted"/>
<keyword evidence="2" id="KW-1185">Reference proteome</keyword>
<name>A0ABQ9TFR6_SAGOE</name>
<organism evidence="1 2">
    <name type="scientific">Saguinus oedipus</name>
    <name type="common">Cotton-top tamarin</name>
    <name type="synonym">Oedipomidas oedipus</name>
    <dbReference type="NCBI Taxonomy" id="9490"/>
    <lineage>
        <taxon>Eukaryota</taxon>
        <taxon>Metazoa</taxon>
        <taxon>Chordata</taxon>
        <taxon>Craniata</taxon>
        <taxon>Vertebrata</taxon>
        <taxon>Euteleostomi</taxon>
        <taxon>Mammalia</taxon>
        <taxon>Eutheria</taxon>
        <taxon>Euarchontoglires</taxon>
        <taxon>Primates</taxon>
        <taxon>Haplorrhini</taxon>
        <taxon>Platyrrhini</taxon>
        <taxon>Cebidae</taxon>
        <taxon>Callitrichinae</taxon>
        <taxon>Saguinus</taxon>
    </lineage>
</organism>
<accession>A0ABQ9TFR6</accession>
<evidence type="ECO:0000313" key="2">
    <source>
        <dbReference type="Proteomes" id="UP001266305"/>
    </source>
</evidence>
<reference evidence="1 2" key="1">
    <citation type="submission" date="2023-05" db="EMBL/GenBank/DDBJ databases">
        <title>B98-5 Cell Line De Novo Hybrid Assembly: An Optical Mapping Approach.</title>
        <authorList>
            <person name="Kananen K."/>
            <person name="Auerbach J.A."/>
            <person name="Kautto E."/>
            <person name="Blachly J.S."/>
        </authorList>
    </citation>
    <scope>NUCLEOTIDE SEQUENCE [LARGE SCALE GENOMIC DNA]</scope>
    <source>
        <strain evidence="1">B95-8</strain>
        <tissue evidence="1">Cell line</tissue>
    </source>
</reference>
<dbReference type="EMBL" id="JASSZA010000023">
    <property type="protein sequence ID" value="KAK2083303.1"/>
    <property type="molecule type" value="Genomic_DNA"/>
</dbReference>
<protein>
    <submittedName>
        <fullName evidence="1">Myotubularin- protein 8</fullName>
    </submittedName>
</protein>
<dbReference type="Proteomes" id="UP001266305">
    <property type="component" value="Unassembled WGS sequence"/>
</dbReference>
<sequence length="212" mass="22826">MYNRFDKGLQPKQSMLESLLEIKKQRAMLETDVHELEKKLKARDEPPEEICTCSQLGNLLSQHLGSPLTNPLGFMGIDGDLNTLMENGTLSREGGLRAQMDQVKSQCADLHRDCYGIVGSLRAINISGDVGISETMGISGDMRTSEATEFSRDLGISGAMDISEAMGVSGNMGISEARGLSGELSFPGDMGILGDTGISKASTNEVDYSKQQ</sequence>
<comment type="caution">
    <text evidence="1">The sequence shown here is derived from an EMBL/GenBank/DDBJ whole genome shotgun (WGS) entry which is preliminary data.</text>
</comment>
<evidence type="ECO:0000313" key="1">
    <source>
        <dbReference type="EMBL" id="KAK2083303.1"/>
    </source>
</evidence>
<gene>
    <name evidence="1" type="primary">MTMR8</name>
    <name evidence="1" type="ORF">P7K49_038539</name>
</gene>